<reference evidence="1 2" key="1">
    <citation type="journal article" date="2011" name="J. Bacteriol.">
        <title>Genome Sequence of the Probiotic Strain Bifidobacterium animalis subsp. lactis CNCM I-2494.</title>
        <authorList>
            <person name="Chervaux C."/>
            <person name="Grimaldi C."/>
            <person name="Bolotin A."/>
            <person name="Quinquis B."/>
            <person name="Legrain-Raspaud S."/>
            <person name="van Hylckama Vlieg J.E."/>
            <person name="Denariaz G."/>
            <person name="Smokvina T."/>
        </authorList>
    </citation>
    <scope>NUCLEOTIDE SEQUENCE [LARGE SCALE GENOMIC DNA]</scope>
    <source>
        <strain evidence="1 2">CNCM I-2494</strain>
    </source>
</reference>
<organism evidence="1 2">
    <name type="scientific">Bifidobacterium animalis subsp. lactis CNCM I-2494</name>
    <dbReference type="NCBI Taxonomy" id="1042403"/>
    <lineage>
        <taxon>Bacteria</taxon>
        <taxon>Bacillati</taxon>
        <taxon>Actinomycetota</taxon>
        <taxon>Actinomycetes</taxon>
        <taxon>Bifidobacteriales</taxon>
        <taxon>Bifidobacteriaceae</taxon>
        <taxon>Bifidobacterium</taxon>
    </lineage>
</organism>
<evidence type="ECO:0000313" key="1">
    <source>
        <dbReference type="EMBL" id="AEK30175.1"/>
    </source>
</evidence>
<protein>
    <submittedName>
        <fullName evidence="1">Uncharacterized protein</fullName>
    </submittedName>
</protein>
<evidence type="ECO:0000313" key="2">
    <source>
        <dbReference type="Proteomes" id="UP000008394"/>
    </source>
</evidence>
<dbReference type="Proteomes" id="UP000008394">
    <property type="component" value="Chromosome"/>
</dbReference>
<proteinExistence type="predicted"/>
<gene>
    <name evidence="1" type="ORF">BALAC2494_01937</name>
</gene>
<name>A0A806FHD5_BIFAN</name>
<dbReference type="EMBL" id="CP002915">
    <property type="protein sequence ID" value="AEK30175.1"/>
    <property type="molecule type" value="Genomic_DNA"/>
</dbReference>
<dbReference type="KEGG" id="bnm:BALAC2494_01937"/>
<sequence>MHTYAKPCCDNRESRIIPTVYRLPIVSIRLDMANVVSITAALVPRLSDSAFP</sequence>
<dbReference type="AlphaFoldDB" id="A0A806FHD5"/>
<accession>A0A806FHD5</accession>